<dbReference type="Gene3D" id="3.30.40.100">
    <property type="match status" value="1"/>
</dbReference>
<evidence type="ECO:0008006" key="9">
    <source>
        <dbReference type="Google" id="ProtNLM"/>
    </source>
</evidence>
<dbReference type="InterPro" id="IPR013083">
    <property type="entry name" value="Znf_RING/FYVE/PHD"/>
</dbReference>
<dbReference type="PANTHER" id="PTHR46510:SF1">
    <property type="entry name" value="BROMODOMAIN ADJACENT TO ZINC FINGER DOMAIN PROTEIN 1A"/>
    <property type="match status" value="1"/>
</dbReference>
<evidence type="ECO:0000256" key="2">
    <source>
        <dbReference type="ARBA" id="ARBA00022771"/>
    </source>
</evidence>
<gene>
    <name evidence="7" type="ORF">F0562_009123</name>
</gene>
<dbReference type="InterPro" id="IPR047171">
    <property type="entry name" value="BAZ1A"/>
</dbReference>
<evidence type="ECO:0000256" key="1">
    <source>
        <dbReference type="ARBA" id="ARBA00022723"/>
    </source>
</evidence>
<evidence type="ECO:0000259" key="6">
    <source>
        <dbReference type="PROSITE" id="PS51050"/>
    </source>
</evidence>
<dbReference type="AlphaFoldDB" id="A0A5J4ZVD9"/>
<dbReference type="PROSITE" id="PS51050">
    <property type="entry name" value="ZF_CW"/>
    <property type="match status" value="1"/>
</dbReference>
<dbReference type="FunFam" id="3.30.40.100:FF:000005">
    <property type="entry name" value="uncharacterized protein LOC106759733 isoform X4"/>
    <property type="match status" value="1"/>
</dbReference>
<accession>A0A5J4ZVD9</accession>
<protein>
    <recommendedName>
        <fullName evidence="9">PHD-type domain-containing protein</fullName>
    </recommendedName>
</protein>
<dbReference type="Proteomes" id="UP000325577">
    <property type="component" value="Linkage Group LG4"/>
</dbReference>
<dbReference type="SUPFAM" id="SSF57903">
    <property type="entry name" value="FYVE/PHD zinc finger"/>
    <property type="match status" value="1"/>
</dbReference>
<proteinExistence type="predicted"/>
<evidence type="ECO:0000256" key="3">
    <source>
        <dbReference type="ARBA" id="ARBA00022833"/>
    </source>
</evidence>
<dbReference type="InterPro" id="IPR011124">
    <property type="entry name" value="Znf_CW"/>
</dbReference>
<name>A0A5J4ZVD9_9ASTE</name>
<keyword evidence="2 4" id="KW-0863">Zinc-finger</keyword>
<dbReference type="InterPro" id="IPR011011">
    <property type="entry name" value="Znf_FYVE_PHD"/>
</dbReference>
<dbReference type="Gene3D" id="3.30.40.10">
    <property type="entry name" value="Zinc/RING finger domain, C3HC4 (zinc finger)"/>
    <property type="match status" value="1"/>
</dbReference>
<dbReference type="GO" id="GO:0006338">
    <property type="term" value="P:chromatin remodeling"/>
    <property type="evidence" value="ECO:0007669"/>
    <property type="project" value="InterPro"/>
</dbReference>
<keyword evidence="3" id="KW-0862">Zinc</keyword>
<keyword evidence="1" id="KW-0479">Metal-binding</keyword>
<dbReference type="Pfam" id="PF00628">
    <property type="entry name" value="PHD"/>
    <property type="match status" value="1"/>
</dbReference>
<dbReference type="PROSITE" id="PS50016">
    <property type="entry name" value="ZF_PHD_2"/>
    <property type="match status" value="1"/>
</dbReference>
<organism evidence="7 8">
    <name type="scientific">Nyssa sinensis</name>
    <dbReference type="NCBI Taxonomy" id="561372"/>
    <lineage>
        <taxon>Eukaryota</taxon>
        <taxon>Viridiplantae</taxon>
        <taxon>Streptophyta</taxon>
        <taxon>Embryophyta</taxon>
        <taxon>Tracheophyta</taxon>
        <taxon>Spermatophyta</taxon>
        <taxon>Magnoliopsida</taxon>
        <taxon>eudicotyledons</taxon>
        <taxon>Gunneridae</taxon>
        <taxon>Pentapetalae</taxon>
        <taxon>asterids</taxon>
        <taxon>Cornales</taxon>
        <taxon>Nyssaceae</taxon>
        <taxon>Nyssa</taxon>
    </lineage>
</organism>
<dbReference type="InterPro" id="IPR019787">
    <property type="entry name" value="Znf_PHD-finger"/>
</dbReference>
<dbReference type="SMART" id="SM00249">
    <property type="entry name" value="PHD"/>
    <property type="match status" value="1"/>
</dbReference>
<dbReference type="EMBL" id="CM018047">
    <property type="protein sequence ID" value="KAA8522715.1"/>
    <property type="molecule type" value="Genomic_DNA"/>
</dbReference>
<dbReference type="GO" id="GO:0003677">
    <property type="term" value="F:DNA binding"/>
    <property type="evidence" value="ECO:0007669"/>
    <property type="project" value="TreeGrafter"/>
</dbReference>
<dbReference type="InterPro" id="IPR001965">
    <property type="entry name" value="Znf_PHD"/>
</dbReference>
<dbReference type="GO" id="GO:0031445">
    <property type="term" value="P:regulation of heterochromatin formation"/>
    <property type="evidence" value="ECO:0007669"/>
    <property type="project" value="TreeGrafter"/>
</dbReference>
<evidence type="ECO:0000256" key="4">
    <source>
        <dbReference type="PROSITE-ProRule" id="PRU00146"/>
    </source>
</evidence>
<feature type="domain" description="CW-type" evidence="6">
    <location>
        <begin position="432"/>
        <end position="496"/>
    </location>
</feature>
<dbReference type="InterPro" id="IPR019786">
    <property type="entry name" value="Zinc_finger_PHD-type_CS"/>
</dbReference>
<feature type="domain" description="PHD-type" evidence="5">
    <location>
        <begin position="284"/>
        <end position="334"/>
    </location>
</feature>
<dbReference type="PANTHER" id="PTHR46510">
    <property type="entry name" value="BROMODOMAIN ADJACENT TO ZINC FINGER DOMAIN PROTEIN 1A"/>
    <property type="match status" value="1"/>
</dbReference>
<reference evidence="7 8" key="1">
    <citation type="submission" date="2019-09" db="EMBL/GenBank/DDBJ databases">
        <title>A chromosome-level genome assembly of the Chinese tupelo Nyssa sinensis.</title>
        <authorList>
            <person name="Yang X."/>
            <person name="Kang M."/>
            <person name="Yang Y."/>
            <person name="Xiong H."/>
            <person name="Wang M."/>
            <person name="Zhang Z."/>
            <person name="Wang Z."/>
            <person name="Wu H."/>
            <person name="Ma T."/>
            <person name="Liu J."/>
            <person name="Xi Z."/>
        </authorList>
    </citation>
    <scope>NUCLEOTIDE SEQUENCE [LARGE SCALE GENOMIC DNA]</scope>
    <source>
        <strain evidence="7">J267</strain>
        <tissue evidence="7">Leaf</tissue>
    </source>
</reference>
<evidence type="ECO:0000259" key="5">
    <source>
        <dbReference type="PROSITE" id="PS50016"/>
    </source>
</evidence>
<dbReference type="PROSITE" id="PS01359">
    <property type="entry name" value="ZF_PHD_1"/>
    <property type="match status" value="1"/>
</dbReference>
<evidence type="ECO:0000313" key="8">
    <source>
        <dbReference type="Proteomes" id="UP000325577"/>
    </source>
</evidence>
<keyword evidence="8" id="KW-1185">Reference proteome</keyword>
<dbReference type="GO" id="GO:0000228">
    <property type="term" value="C:nuclear chromosome"/>
    <property type="evidence" value="ECO:0007669"/>
    <property type="project" value="TreeGrafter"/>
</dbReference>
<dbReference type="GO" id="GO:0008270">
    <property type="term" value="F:zinc ion binding"/>
    <property type="evidence" value="ECO:0007669"/>
    <property type="project" value="UniProtKB-KW"/>
</dbReference>
<dbReference type="GO" id="GO:0045740">
    <property type="term" value="P:positive regulation of DNA replication"/>
    <property type="evidence" value="ECO:0007669"/>
    <property type="project" value="TreeGrafter"/>
</dbReference>
<dbReference type="OrthoDB" id="787137at2759"/>
<dbReference type="GO" id="GO:0006355">
    <property type="term" value="P:regulation of DNA-templated transcription"/>
    <property type="evidence" value="ECO:0007669"/>
    <property type="project" value="TreeGrafter"/>
</dbReference>
<evidence type="ECO:0000313" key="7">
    <source>
        <dbReference type="EMBL" id="KAA8522715.1"/>
    </source>
</evidence>
<sequence length="541" mass="59623">MMLIQGSLPSSIEAALSFVSDHRRQDFLRDWMPGAETWQKCPNCDKCPHGGCEKAVPVMEGKKNGDDLCSLNFPRSCSQLSSVSTMSENYTPMFVYQRRKPQRNSVAVSHPQVSANTKLSDGCLSAISSEAPSVPAKEEHIVSVLELENEAVQAPIILPVECNRGALVSKLGSINKHSVEEEPGSEEALESAMHKVLDYCCVNDTCSSSKSNMELGSASLKTEVDDTECSSSGALVTEGLQYDLSEKNICISILRSKGLLLGVRPIRTCAAAGSAGTVSDNSRFLSCKVCDQSETTLRMLICDNCEEAFHVSCCNPRIKKIPADEWFCHSCLKKKRKILKETTTDKLLNISSETGRCRNATFKGESGPIAFMLRDTGPYATSVRIGKDFQGEVPDWSGPIIDDVDTICEPLEMNPSECFKLDGLNLNKPSRISSIGNWLQCREVVEGVGEGVDGTICGKWRRAPLFEVQTDDWECFRSVLWDPAHADCAVPQELDTDEILKHLKYIEMLRPRLDAKRRKLSCTKSVGSQNLTENVGNKRTQ</sequence>
<dbReference type="GO" id="GO:0008623">
    <property type="term" value="C:CHRAC"/>
    <property type="evidence" value="ECO:0007669"/>
    <property type="project" value="TreeGrafter"/>
</dbReference>